<keyword evidence="1" id="KW-0143">Chaperone</keyword>
<feature type="compositionally biased region" description="Basic and acidic residues" evidence="2">
    <location>
        <begin position="150"/>
        <end position="175"/>
    </location>
</feature>
<dbReference type="GO" id="GO:0005829">
    <property type="term" value="C:cytosol"/>
    <property type="evidence" value="ECO:0007669"/>
    <property type="project" value="TreeGrafter"/>
</dbReference>
<dbReference type="PANTHER" id="PTHR12329">
    <property type="entry name" value="BCL2-ASSOCIATED ATHANOGENE"/>
    <property type="match status" value="1"/>
</dbReference>
<dbReference type="EMBL" id="MZ708963">
    <property type="protein sequence ID" value="UXX63051.1"/>
    <property type="molecule type" value="mRNA"/>
</dbReference>
<feature type="compositionally biased region" description="Pro residues" evidence="2">
    <location>
        <begin position="14"/>
        <end position="34"/>
    </location>
</feature>
<accession>A0A977TQR6</accession>
<dbReference type="Pfam" id="PF02179">
    <property type="entry name" value="BAG"/>
    <property type="match status" value="1"/>
</dbReference>
<dbReference type="SUPFAM" id="SSF63491">
    <property type="entry name" value="BAG domain"/>
    <property type="match status" value="1"/>
</dbReference>
<dbReference type="Gene3D" id="1.20.58.120">
    <property type="entry name" value="BAG domain"/>
    <property type="match status" value="1"/>
</dbReference>
<name>A0A977TQR6_SCYPA</name>
<dbReference type="PANTHER" id="PTHR12329:SF5">
    <property type="entry name" value="STARVIN, ISOFORM E"/>
    <property type="match status" value="1"/>
</dbReference>
<dbReference type="SMART" id="SM00264">
    <property type="entry name" value="BAG"/>
    <property type="match status" value="1"/>
</dbReference>
<feature type="compositionally biased region" description="Polar residues" evidence="2">
    <location>
        <begin position="1"/>
        <end position="13"/>
    </location>
</feature>
<feature type="region of interest" description="Disordered" evidence="2">
    <location>
        <begin position="1"/>
        <end position="37"/>
    </location>
</feature>
<dbReference type="PROSITE" id="PS51035">
    <property type="entry name" value="BAG"/>
    <property type="match status" value="1"/>
</dbReference>
<dbReference type="GO" id="GO:0016020">
    <property type="term" value="C:membrane"/>
    <property type="evidence" value="ECO:0007669"/>
    <property type="project" value="TreeGrafter"/>
</dbReference>
<dbReference type="GO" id="GO:0005634">
    <property type="term" value="C:nucleus"/>
    <property type="evidence" value="ECO:0007669"/>
    <property type="project" value="TreeGrafter"/>
</dbReference>
<sequence length="175" mass="19277">MPSTTQGTAQDSTPPQPQTQPQAPPPPPPPPQPQQDPRITEIERVRGTVAELREKVEGFKGTKKDREFLYLDEMLTRALLQLDNVDPDGCDQVRQARRGVIKDINSAISKLEALAKDPVASDSTGTTLNEASEQGHQETDTTSKPAQDPAEGKKGEEEGKKKEGKEEEEKKEARR</sequence>
<dbReference type="InterPro" id="IPR036533">
    <property type="entry name" value="BAG_dom_sf"/>
</dbReference>
<protein>
    <submittedName>
        <fullName evidence="4">BAG3-like protein</fullName>
    </submittedName>
</protein>
<dbReference type="AlphaFoldDB" id="A0A977TQR6"/>
<feature type="compositionally biased region" description="Polar residues" evidence="2">
    <location>
        <begin position="121"/>
        <end position="132"/>
    </location>
</feature>
<feature type="domain" description="BAG" evidence="3">
    <location>
        <begin position="38"/>
        <end position="115"/>
    </location>
</feature>
<evidence type="ECO:0000313" key="4">
    <source>
        <dbReference type="EMBL" id="UXX63051.1"/>
    </source>
</evidence>
<feature type="region of interest" description="Disordered" evidence="2">
    <location>
        <begin position="114"/>
        <end position="175"/>
    </location>
</feature>
<dbReference type="GO" id="GO:0050821">
    <property type="term" value="P:protein stabilization"/>
    <property type="evidence" value="ECO:0007669"/>
    <property type="project" value="TreeGrafter"/>
</dbReference>
<organism evidence="4">
    <name type="scientific">Scylla paramamosain</name>
    <name type="common">Mud crab</name>
    <dbReference type="NCBI Taxonomy" id="85552"/>
    <lineage>
        <taxon>Eukaryota</taxon>
        <taxon>Metazoa</taxon>
        <taxon>Ecdysozoa</taxon>
        <taxon>Arthropoda</taxon>
        <taxon>Crustacea</taxon>
        <taxon>Multicrustacea</taxon>
        <taxon>Malacostraca</taxon>
        <taxon>Eumalacostraca</taxon>
        <taxon>Eucarida</taxon>
        <taxon>Decapoda</taxon>
        <taxon>Pleocyemata</taxon>
        <taxon>Brachyura</taxon>
        <taxon>Eubrachyura</taxon>
        <taxon>Portunoidea</taxon>
        <taxon>Portunidae</taxon>
        <taxon>Portuninae</taxon>
        <taxon>Scylla</taxon>
    </lineage>
</organism>
<reference evidence="4" key="1">
    <citation type="submission" date="2021-08" db="EMBL/GenBank/DDBJ databases">
        <authorList>
            <person name="Liu T."/>
        </authorList>
    </citation>
    <scope>NUCLEOTIDE SEQUENCE</scope>
</reference>
<dbReference type="GO" id="GO:0051087">
    <property type="term" value="F:protein-folding chaperone binding"/>
    <property type="evidence" value="ECO:0007669"/>
    <property type="project" value="InterPro"/>
</dbReference>
<evidence type="ECO:0000256" key="2">
    <source>
        <dbReference type="SAM" id="MobiDB-lite"/>
    </source>
</evidence>
<dbReference type="InterPro" id="IPR003103">
    <property type="entry name" value="BAG_domain"/>
</dbReference>
<dbReference type="InterPro" id="IPR039773">
    <property type="entry name" value="BAG_chaperone_regulator"/>
</dbReference>
<proteinExistence type="evidence at transcript level"/>
<dbReference type="GO" id="GO:0000774">
    <property type="term" value="F:adenyl-nucleotide exchange factor activity"/>
    <property type="evidence" value="ECO:0007669"/>
    <property type="project" value="TreeGrafter"/>
</dbReference>
<evidence type="ECO:0000259" key="3">
    <source>
        <dbReference type="PROSITE" id="PS51035"/>
    </source>
</evidence>
<evidence type="ECO:0000256" key="1">
    <source>
        <dbReference type="ARBA" id="ARBA00023186"/>
    </source>
</evidence>